<keyword evidence="2" id="KW-1185">Reference proteome</keyword>
<evidence type="ECO:0000313" key="1">
    <source>
        <dbReference type="EMBL" id="GAV22898.1"/>
    </source>
</evidence>
<sequence>MRELRRKDRALPEALAELILTDGEYGVLATAGKEYPYAVPLNYVYKNGAIYFHSALEGQKLDLLKENPRVKTQRIIRNGLKKQKVILKEISGLRSIDCKFGRNRRVFKYC</sequence>
<dbReference type="Pfam" id="PF12900">
    <property type="entry name" value="Pyridox_ox_2"/>
    <property type="match status" value="1"/>
</dbReference>
<evidence type="ECO:0000313" key="2">
    <source>
        <dbReference type="Proteomes" id="UP000187485"/>
    </source>
</evidence>
<protein>
    <submittedName>
        <fullName evidence="1">MFS transporter</fullName>
    </submittedName>
</protein>
<proteinExistence type="predicted"/>
<dbReference type="Gene3D" id="2.30.110.10">
    <property type="entry name" value="Electron Transport, Fmn-binding Protein, Chain A"/>
    <property type="match status" value="1"/>
</dbReference>
<dbReference type="PANTHER" id="PTHR34071">
    <property type="entry name" value="5-NITROIMIDAZOLE ANTIBIOTICS RESISTANCE PROTEIN, NIMA-FAMILY-RELATED PROTEIN-RELATED"/>
    <property type="match status" value="1"/>
</dbReference>
<dbReference type="InterPro" id="IPR012349">
    <property type="entry name" value="Split_barrel_FMN-bd"/>
</dbReference>
<gene>
    <name evidence="1" type="ORF">cpu_14080</name>
</gene>
<dbReference type="OrthoDB" id="9794935at2"/>
<dbReference type="Proteomes" id="UP000187485">
    <property type="component" value="Unassembled WGS sequence"/>
</dbReference>
<name>A0A1L8CVE1_9THEO</name>
<dbReference type="EMBL" id="BDJK01000020">
    <property type="protein sequence ID" value="GAV22898.1"/>
    <property type="molecule type" value="Genomic_DNA"/>
</dbReference>
<dbReference type="InterPro" id="IPR024747">
    <property type="entry name" value="Pyridox_Oxase-rel"/>
</dbReference>
<dbReference type="STRING" id="870242.cpu_14080"/>
<dbReference type="SUPFAM" id="SSF50475">
    <property type="entry name" value="FMN-binding split barrel"/>
    <property type="match status" value="1"/>
</dbReference>
<dbReference type="RefSeq" id="WP_075859351.1">
    <property type="nucleotide sequence ID" value="NZ_BDJK01000020.1"/>
</dbReference>
<organism evidence="1 2">
    <name type="scientific">Carboxydothermus pertinax</name>
    <dbReference type="NCBI Taxonomy" id="870242"/>
    <lineage>
        <taxon>Bacteria</taxon>
        <taxon>Bacillati</taxon>
        <taxon>Bacillota</taxon>
        <taxon>Clostridia</taxon>
        <taxon>Thermoanaerobacterales</taxon>
        <taxon>Thermoanaerobacteraceae</taxon>
        <taxon>Carboxydothermus</taxon>
    </lineage>
</organism>
<dbReference type="AlphaFoldDB" id="A0A1L8CVE1"/>
<accession>A0A1L8CVE1</accession>
<reference evidence="2" key="1">
    <citation type="submission" date="2016-12" db="EMBL/GenBank/DDBJ databases">
        <title>Draft Genome Sequences od Carboxydothermus pertinax and islandicus, Hydrogenogenic Carboxydotrophic Bacteria.</title>
        <authorList>
            <person name="Fukuyama Y."/>
            <person name="Ohmae K."/>
            <person name="Yoneda Y."/>
            <person name="Yoshida T."/>
            <person name="Sako Y."/>
        </authorList>
    </citation>
    <scope>NUCLEOTIDE SEQUENCE [LARGE SCALE GENOMIC DNA]</scope>
    <source>
        <strain evidence="2">Ug1</strain>
    </source>
</reference>
<comment type="caution">
    <text evidence="1">The sequence shown here is derived from an EMBL/GenBank/DDBJ whole genome shotgun (WGS) entry which is preliminary data.</text>
</comment>
<dbReference type="PANTHER" id="PTHR34071:SF2">
    <property type="entry name" value="FLAVIN-NUCLEOTIDE-BINDING PROTEIN"/>
    <property type="match status" value="1"/>
</dbReference>